<dbReference type="EMBL" id="BGPR01028410">
    <property type="protein sequence ID" value="GBN99557.1"/>
    <property type="molecule type" value="Genomic_DNA"/>
</dbReference>
<feature type="non-terminal residue" evidence="2">
    <location>
        <position position="1"/>
    </location>
</feature>
<dbReference type="Proteomes" id="UP000499080">
    <property type="component" value="Unassembled WGS sequence"/>
</dbReference>
<gene>
    <name evidence="2" type="ORF">AVEN_242053_1</name>
</gene>
<reference evidence="2 3" key="1">
    <citation type="journal article" date="2019" name="Sci. Rep.">
        <title>Orb-weaving spider Araneus ventricosus genome elucidates the spidroin gene catalogue.</title>
        <authorList>
            <person name="Kono N."/>
            <person name="Nakamura H."/>
            <person name="Ohtoshi R."/>
            <person name="Moran D.A.P."/>
            <person name="Shinohara A."/>
            <person name="Yoshida Y."/>
            <person name="Fujiwara M."/>
            <person name="Mori M."/>
            <person name="Tomita M."/>
            <person name="Arakawa K."/>
        </authorList>
    </citation>
    <scope>NUCLEOTIDE SEQUENCE [LARGE SCALE GENOMIC DNA]</scope>
</reference>
<keyword evidence="3" id="KW-1185">Reference proteome</keyword>
<comment type="caution">
    <text evidence="2">The sequence shown here is derived from an EMBL/GenBank/DDBJ whole genome shotgun (WGS) entry which is preliminary data.</text>
</comment>
<protein>
    <submittedName>
        <fullName evidence="2">Uncharacterized protein</fullName>
    </submittedName>
</protein>
<name>A0A4Y2TG97_ARAVE</name>
<proteinExistence type="predicted"/>
<accession>A0A4Y2TG97</accession>
<evidence type="ECO:0000256" key="1">
    <source>
        <dbReference type="SAM" id="MobiDB-lite"/>
    </source>
</evidence>
<evidence type="ECO:0000313" key="2">
    <source>
        <dbReference type="EMBL" id="GBN99557.1"/>
    </source>
</evidence>
<organism evidence="2 3">
    <name type="scientific">Araneus ventricosus</name>
    <name type="common">Orbweaver spider</name>
    <name type="synonym">Epeira ventricosa</name>
    <dbReference type="NCBI Taxonomy" id="182803"/>
    <lineage>
        <taxon>Eukaryota</taxon>
        <taxon>Metazoa</taxon>
        <taxon>Ecdysozoa</taxon>
        <taxon>Arthropoda</taxon>
        <taxon>Chelicerata</taxon>
        <taxon>Arachnida</taxon>
        <taxon>Araneae</taxon>
        <taxon>Araneomorphae</taxon>
        <taxon>Entelegynae</taxon>
        <taxon>Araneoidea</taxon>
        <taxon>Araneidae</taxon>
        <taxon>Araneus</taxon>
    </lineage>
</organism>
<feature type="region of interest" description="Disordered" evidence="1">
    <location>
        <begin position="1"/>
        <end position="28"/>
    </location>
</feature>
<evidence type="ECO:0000313" key="3">
    <source>
        <dbReference type="Proteomes" id="UP000499080"/>
    </source>
</evidence>
<sequence length="65" mass="7623">PQCPSELRFGVAEEHETEEEGWKVEGNREEGWSCSSTTLFRNWQTDVRFTNDSSLRSGWLKEIFL</sequence>
<dbReference type="AlphaFoldDB" id="A0A4Y2TG97"/>